<protein>
    <submittedName>
        <fullName evidence="8">EamA family transporter</fullName>
    </submittedName>
</protein>
<dbReference type="Pfam" id="PF00892">
    <property type="entry name" value="EamA"/>
    <property type="match status" value="2"/>
</dbReference>
<dbReference type="Proteomes" id="UP000242224">
    <property type="component" value="Unassembled WGS sequence"/>
</dbReference>
<sequence>MTSSALPTPSPMTGISLKLGAVIGFVVMQAMIKAVASEVPPGEAVFFRSFIGILPILIWLAWRHELGQGLRVAKPINHVMRGVIGTTAMGMGFAALAFLPLPEATALGYAAPLLTVVFAALLLKETVRVFRISAVGLGLLGVLIVLWPKLGGEGPDAGAEAFGAALALSGATCAALAQIQIRRMVGTERASAIVFWFSATASVLSLLSLPFGWVMPGPREAALLIGAGLLGGTAQILLTSAYRFADASVVAPFDYASMIFALAIGYSVFDEIPTAATLWGAALIIAAGIAIILREHWLGLERRRARKAGTPQG</sequence>
<evidence type="ECO:0000256" key="6">
    <source>
        <dbReference type="SAM" id="Phobius"/>
    </source>
</evidence>
<dbReference type="SUPFAM" id="SSF103481">
    <property type="entry name" value="Multidrug resistance efflux transporter EmrE"/>
    <property type="match status" value="2"/>
</dbReference>
<feature type="transmembrane region" description="Helical" evidence="6">
    <location>
        <begin position="193"/>
        <end position="215"/>
    </location>
</feature>
<evidence type="ECO:0000256" key="2">
    <source>
        <dbReference type="ARBA" id="ARBA00009853"/>
    </source>
</evidence>
<evidence type="ECO:0000256" key="3">
    <source>
        <dbReference type="ARBA" id="ARBA00022692"/>
    </source>
</evidence>
<gene>
    <name evidence="8" type="ORF">BMG00_04620</name>
</gene>
<feature type="transmembrane region" description="Helical" evidence="6">
    <location>
        <begin position="12"/>
        <end position="32"/>
    </location>
</feature>
<feature type="transmembrane region" description="Helical" evidence="6">
    <location>
        <begin position="130"/>
        <end position="150"/>
    </location>
</feature>
<organism evidence="8 9">
    <name type="scientific">Thioclava marina</name>
    <dbReference type="NCBI Taxonomy" id="1915077"/>
    <lineage>
        <taxon>Bacteria</taxon>
        <taxon>Pseudomonadati</taxon>
        <taxon>Pseudomonadota</taxon>
        <taxon>Alphaproteobacteria</taxon>
        <taxon>Rhodobacterales</taxon>
        <taxon>Paracoccaceae</taxon>
        <taxon>Thioclava</taxon>
    </lineage>
</organism>
<comment type="similarity">
    <text evidence="2">Belongs to the drug/metabolite transporter (DMT) superfamily. 10 TMS drug/metabolite exporter (DME) (TC 2.A.7.3) family.</text>
</comment>
<feature type="transmembrane region" description="Helical" evidence="6">
    <location>
        <begin position="106"/>
        <end position="123"/>
    </location>
</feature>
<feature type="transmembrane region" description="Helical" evidence="6">
    <location>
        <begin position="275"/>
        <end position="293"/>
    </location>
</feature>
<evidence type="ECO:0000256" key="1">
    <source>
        <dbReference type="ARBA" id="ARBA00004141"/>
    </source>
</evidence>
<feature type="domain" description="EamA" evidence="7">
    <location>
        <begin position="13"/>
        <end position="146"/>
    </location>
</feature>
<comment type="subcellular location">
    <subcellularLocation>
        <location evidence="1">Membrane</location>
        <topology evidence="1">Multi-pass membrane protein</topology>
    </subcellularLocation>
</comment>
<keyword evidence="3 6" id="KW-0812">Transmembrane</keyword>
<name>A0ABX3MNH1_9RHOB</name>
<dbReference type="PANTHER" id="PTHR22911">
    <property type="entry name" value="ACYL-MALONYL CONDENSING ENZYME-RELATED"/>
    <property type="match status" value="1"/>
</dbReference>
<dbReference type="InterPro" id="IPR037185">
    <property type="entry name" value="EmrE-like"/>
</dbReference>
<evidence type="ECO:0000256" key="5">
    <source>
        <dbReference type="ARBA" id="ARBA00023136"/>
    </source>
</evidence>
<comment type="caution">
    <text evidence="8">The sequence shown here is derived from an EMBL/GenBank/DDBJ whole genome shotgun (WGS) entry which is preliminary data.</text>
</comment>
<evidence type="ECO:0000313" key="9">
    <source>
        <dbReference type="Proteomes" id="UP000242224"/>
    </source>
</evidence>
<evidence type="ECO:0000313" key="8">
    <source>
        <dbReference type="EMBL" id="OOY13089.1"/>
    </source>
</evidence>
<keyword evidence="4 6" id="KW-1133">Transmembrane helix</keyword>
<evidence type="ECO:0000259" key="7">
    <source>
        <dbReference type="Pfam" id="PF00892"/>
    </source>
</evidence>
<proteinExistence type="inferred from homology"/>
<feature type="transmembrane region" description="Helical" evidence="6">
    <location>
        <begin position="221"/>
        <end position="242"/>
    </location>
</feature>
<dbReference type="RefSeq" id="WP_078573513.1">
    <property type="nucleotide sequence ID" value="NZ_MPZS01000001.1"/>
</dbReference>
<feature type="transmembrane region" description="Helical" evidence="6">
    <location>
        <begin position="44"/>
        <end position="62"/>
    </location>
</feature>
<dbReference type="PANTHER" id="PTHR22911:SF6">
    <property type="entry name" value="SOLUTE CARRIER FAMILY 35 MEMBER G1"/>
    <property type="match status" value="1"/>
</dbReference>
<reference evidence="8 9" key="1">
    <citation type="submission" date="2016-11" db="EMBL/GenBank/DDBJ databases">
        <title>A multilocus sequence analysis scheme for characterization of bacteria in the genus Thioclava.</title>
        <authorList>
            <person name="Liu Y."/>
            <person name="Shao Z."/>
        </authorList>
    </citation>
    <scope>NUCLEOTIDE SEQUENCE [LARGE SCALE GENOMIC DNA]</scope>
    <source>
        <strain evidence="8 9">11.10-0-13</strain>
    </source>
</reference>
<feature type="transmembrane region" description="Helical" evidence="6">
    <location>
        <begin position="162"/>
        <end position="181"/>
    </location>
</feature>
<keyword evidence="5 6" id="KW-0472">Membrane</keyword>
<dbReference type="EMBL" id="MPZS01000001">
    <property type="protein sequence ID" value="OOY13089.1"/>
    <property type="molecule type" value="Genomic_DNA"/>
</dbReference>
<feature type="domain" description="EamA" evidence="7">
    <location>
        <begin position="162"/>
        <end position="292"/>
    </location>
</feature>
<evidence type="ECO:0000256" key="4">
    <source>
        <dbReference type="ARBA" id="ARBA00022989"/>
    </source>
</evidence>
<feature type="transmembrane region" description="Helical" evidence="6">
    <location>
        <begin position="249"/>
        <end position="269"/>
    </location>
</feature>
<accession>A0ABX3MNH1</accession>
<dbReference type="InterPro" id="IPR000620">
    <property type="entry name" value="EamA_dom"/>
</dbReference>
<feature type="transmembrane region" description="Helical" evidence="6">
    <location>
        <begin position="82"/>
        <end position="100"/>
    </location>
</feature>
<keyword evidence="9" id="KW-1185">Reference proteome</keyword>